<dbReference type="AlphaFoldDB" id="A0A6A4XE69"/>
<feature type="compositionally biased region" description="Low complexity" evidence="1">
    <location>
        <begin position="308"/>
        <end position="325"/>
    </location>
</feature>
<dbReference type="InterPro" id="IPR051189">
    <property type="entry name" value="Splicing_assoc_domain"/>
</dbReference>
<feature type="region of interest" description="Disordered" evidence="1">
    <location>
        <begin position="53"/>
        <end position="99"/>
    </location>
</feature>
<reference evidence="2 3" key="1">
    <citation type="submission" date="2019-07" db="EMBL/GenBank/DDBJ databases">
        <title>Draft genome assembly of a fouling barnacle, Amphibalanus amphitrite (Darwin, 1854): The first reference genome for Thecostraca.</title>
        <authorList>
            <person name="Kim W."/>
        </authorList>
    </citation>
    <scope>NUCLEOTIDE SEQUENCE [LARGE SCALE GENOMIC DNA]</scope>
    <source>
        <strain evidence="2">SNU_AA5</strain>
        <tissue evidence="2">Soma without cirri and trophi</tissue>
    </source>
</reference>
<name>A0A6A4XE69_AMPAM</name>
<protein>
    <submittedName>
        <fullName evidence="2">G patch domain-containing protein 2-like</fullName>
    </submittedName>
</protein>
<dbReference type="EMBL" id="VIIS01000094">
    <property type="protein sequence ID" value="KAF0313438.1"/>
    <property type="molecule type" value="Genomic_DNA"/>
</dbReference>
<comment type="caution">
    <text evidence="2">The sequence shown here is derived from an EMBL/GenBank/DDBJ whole genome shotgun (WGS) entry which is preliminary data.</text>
</comment>
<evidence type="ECO:0000256" key="1">
    <source>
        <dbReference type="SAM" id="MobiDB-lite"/>
    </source>
</evidence>
<sequence length="506" mass="55293">MVLQKRKWLHGAAPMDPSLIRRLQRLHVLRAGGPERRQRGRRSMEALVRDLSHALEESSSSSHRRRRGWRRRSRSAGTLSGAPPRAYSEDSGSSVGEAHLSTERQISSVQVSDSDEMVSTAGILSHSRRTQRHRLSATACLAGPLGESDSVNENFSPARLQRRKRKLKRMALDSEMSQPSTSSVGLPPGAGAGSVSELSRKRSKMQDGYSDPRHGSLRRMWKRKCDRKEGGMFPPRRPLQDQEEMECSDLDRLHGDMLSSSSLSSAGESDGLDDPGVYTNDEGREGDDEQSDWYHEPADEPPERTARPARPAAAAAAAAAGRSAPIKPSREIRAGRRRLRDRRPAFSIVSSLNDRVAAFLQDPQQTEVHLQTGGAKAEEDQLGHLANLYSLRVRRDAPGSFSAFKTGMTTRGVLVSPEYQGRGGSGDSKRRRRTTPSVSVDQFCVPAEPRGAPSVPWLQPLQPLPLAAGEAGCSRPTSGDGHTPVPPESSSPQTTEEPHSPANDAE</sequence>
<feature type="compositionally biased region" description="Low complexity" evidence="1">
    <location>
        <begin position="456"/>
        <end position="466"/>
    </location>
</feature>
<keyword evidence="3" id="KW-1185">Reference proteome</keyword>
<feature type="compositionally biased region" description="Basic and acidic residues" evidence="1">
    <location>
        <begin position="292"/>
        <end position="306"/>
    </location>
</feature>
<feature type="compositionally biased region" description="Polar residues" evidence="1">
    <location>
        <begin position="175"/>
        <end position="184"/>
    </location>
</feature>
<gene>
    <name evidence="2" type="primary">Gpatch2l_0</name>
    <name evidence="2" type="ORF">FJT64_016041</name>
</gene>
<dbReference type="OrthoDB" id="6095487at2759"/>
<feature type="region of interest" description="Disordered" evidence="1">
    <location>
        <begin position="170"/>
        <end position="340"/>
    </location>
</feature>
<feature type="compositionally biased region" description="Basic residues" evidence="1">
    <location>
        <begin position="62"/>
        <end position="74"/>
    </location>
</feature>
<dbReference type="Proteomes" id="UP000440578">
    <property type="component" value="Unassembled WGS sequence"/>
</dbReference>
<evidence type="ECO:0000313" key="3">
    <source>
        <dbReference type="Proteomes" id="UP000440578"/>
    </source>
</evidence>
<organism evidence="2 3">
    <name type="scientific">Amphibalanus amphitrite</name>
    <name type="common">Striped barnacle</name>
    <name type="synonym">Balanus amphitrite</name>
    <dbReference type="NCBI Taxonomy" id="1232801"/>
    <lineage>
        <taxon>Eukaryota</taxon>
        <taxon>Metazoa</taxon>
        <taxon>Ecdysozoa</taxon>
        <taxon>Arthropoda</taxon>
        <taxon>Crustacea</taxon>
        <taxon>Multicrustacea</taxon>
        <taxon>Cirripedia</taxon>
        <taxon>Thoracica</taxon>
        <taxon>Thoracicalcarea</taxon>
        <taxon>Balanomorpha</taxon>
        <taxon>Balanoidea</taxon>
        <taxon>Balanidae</taxon>
        <taxon>Amphibalaninae</taxon>
        <taxon>Amphibalanus</taxon>
    </lineage>
</organism>
<feature type="compositionally biased region" description="Basic residues" evidence="1">
    <location>
        <begin position="215"/>
        <end position="225"/>
    </location>
</feature>
<feature type="compositionally biased region" description="Low complexity" evidence="1">
    <location>
        <begin position="256"/>
        <end position="269"/>
    </location>
</feature>
<evidence type="ECO:0000313" key="2">
    <source>
        <dbReference type="EMBL" id="KAF0313438.1"/>
    </source>
</evidence>
<dbReference type="PANTHER" id="PTHR14195">
    <property type="entry name" value="G PATCH DOMAIN CONTAINING PROTEIN 2"/>
    <property type="match status" value="1"/>
</dbReference>
<feature type="region of interest" description="Disordered" evidence="1">
    <location>
        <begin position="414"/>
        <end position="506"/>
    </location>
</feature>
<proteinExistence type="predicted"/>
<accession>A0A6A4XE69</accession>